<dbReference type="InterPro" id="IPR012902">
    <property type="entry name" value="N_methyl_site"/>
</dbReference>
<dbReference type="Pfam" id="PF16074">
    <property type="entry name" value="PilW"/>
    <property type="match status" value="1"/>
</dbReference>
<gene>
    <name evidence="1" type="ORF">D9M09_06225</name>
</gene>
<dbReference type="NCBIfam" id="TIGR02532">
    <property type="entry name" value="IV_pilin_GFxxxE"/>
    <property type="match status" value="1"/>
</dbReference>
<organism evidence="1 2">
    <name type="scientific">Janthinobacterium agaricidamnosum</name>
    <dbReference type="NCBI Taxonomy" id="55508"/>
    <lineage>
        <taxon>Bacteria</taxon>
        <taxon>Pseudomonadati</taxon>
        <taxon>Pseudomonadota</taxon>
        <taxon>Betaproteobacteria</taxon>
        <taxon>Burkholderiales</taxon>
        <taxon>Oxalobacteraceae</taxon>
        <taxon>Janthinobacterium</taxon>
    </lineage>
</organism>
<accession>A0A3G2E6M5</accession>
<dbReference type="Pfam" id="PF07963">
    <property type="entry name" value="N_methyl"/>
    <property type="match status" value="1"/>
</dbReference>
<dbReference type="RefSeq" id="WP_121668828.1">
    <property type="nucleotide sequence ID" value="NZ_CP033019.1"/>
</dbReference>
<name>A0A3G2E6M5_9BURK</name>
<keyword evidence="2" id="KW-1185">Reference proteome</keyword>
<reference evidence="1 2" key="1">
    <citation type="submission" date="2018-10" db="EMBL/GenBank/DDBJ databases">
        <title>Effects of UV and annual dynamics of microbial communities in freshwater RAS systems.</title>
        <authorList>
            <person name="Bekkelund A.K."/>
            <person name="Hansen B.R."/>
            <person name="Stokken H."/>
            <person name="Eriksen B.F."/>
            <person name="Kashulin N.A."/>
        </authorList>
    </citation>
    <scope>NUCLEOTIDE SEQUENCE [LARGE SCALE GENOMIC DNA]</scope>
    <source>
        <strain evidence="1 2">BHSEK</strain>
    </source>
</reference>
<sequence length="325" mass="34015">MNGVHAAWRWRRGMSLVELLVALSLGALLMLAASSVLVAASGSYGDQSASARLDDNGRYALDTIARAVRQTAYVNWDSSAAPVAHADDDSASVAGLDARSLGKNSEGISGALPGVLHGSDVLALRYYGAGKEEGGDGSVLNCAGFGVGAAQTEAQRGWSIFYVAQGADGEGELRCKYRGANGWGADAVIRGVDGFQVLYGLDTDTPPDGVANRYVNASALDAYDAALVLQGADAAARQRDLRRRTHWKRVASVRVALLLHGEADQADKMAELGPAQFDLFGKAYAEAHGAGDTGVRIARASLPAATRSRLRQLVQTSIMLRNGPA</sequence>
<dbReference type="AlphaFoldDB" id="A0A3G2E6M5"/>
<dbReference type="GO" id="GO:0043683">
    <property type="term" value="P:type IV pilus assembly"/>
    <property type="evidence" value="ECO:0007669"/>
    <property type="project" value="InterPro"/>
</dbReference>
<dbReference type="Proteomes" id="UP000279594">
    <property type="component" value="Chromosome"/>
</dbReference>
<proteinExistence type="predicted"/>
<evidence type="ECO:0000313" key="2">
    <source>
        <dbReference type="Proteomes" id="UP000279594"/>
    </source>
</evidence>
<protein>
    <submittedName>
        <fullName evidence="1">Prepilin-type N-terminal cleavage/methylation domain-containing protein</fullName>
    </submittedName>
</protein>
<dbReference type="InterPro" id="IPR032092">
    <property type="entry name" value="PilW"/>
</dbReference>
<dbReference type="EMBL" id="CP033019">
    <property type="protein sequence ID" value="AYM75440.1"/>
    <property type="molecule type" value="Genomic_DNA"/>
</dbReference>
<evidence type="ECO:0000313" key="1">
    <source>
        <dbReference type="EMBL" id="AYM75440.1"/>
    </source>
</evidence>
<dbReference type="PROSITE" id="PS00409">
    <property type="entry name" value="PROKAR_NTER_METHYL"/>
    <property type="match status" value="1"/>
</dbReference>